<evidence type="ECO:0000313" key="1">
    <source>
        <dbReference type="EMBL" id="OJJ64147.1"/>
    </source>
</evidence>
<proteinExistence type="predicted"/>
<dbReference type="Proteomes" id="UP000184356">
    <property type="component" value="Unassembled WGS sequence"/>
</dbReference>
<organism evidence="1 2">
    <name type="scientific">Aspergillus sydowii CBS 593.65</name>
    <dbReference type="NCBI Taxonomy" id="1036612"/>
    <lineage>
        <taxon>Eukaryota</taxon>
        <taxon>Fungi</taxon>
        <taxon>Dikarya</taxon>
        <taxon>Ascomycota</taxon>
        <taxon>Pezizomycotina</taxon>
        <taxon>Eurotiomycetes</taxon>
        <taxon>Eurotiomycetidae</taxon>
        <taxon>Eurotiales</taxon>
        <taxon>Aspergillaceae</taxon>
        <taxon>Aspergillus</taxon>
        <taxon>Aspergillus subgen. Nidulantes</taxon>
    </lineage>
</organism>
<gene>
    <name evidence="1" type="ORF">ASPSYDRAFT_293280</name>
</gene>
<dbReference type="GeneID" id="63760705"/>
<reference evidence="2" key="1">
    <citation type="journal article" date="2017" name="Genome Biol.">
        <title>Comparative genomics reveals high biological diversity and specific adaptations in the industrially and medically important fungal genus Aspergillus.</title>
        <authorList>
            <person name="de Vries R.P."/>
            <person name="Riley R."/>
            <person name="Wiebenga A."/>
            <person name="Aguilar-Osorio G."/>
            <person name="Amillis S."/>
            <person name="Uchima C.A."/>
            <person name="Anderluh G."/>
            <person name="Asadollahi M."/>
            <person name="Askin M."/>
            <person name="Barry K."/>
            <person name="Battaglia E."/>
            <person name="Bayram O."/>
            <person name="Benocci T."/>
            <person name="Braus-Stromeyer S.A."/>
            <person name="Caldana C."/>
            <person name="Canovas D."/>
            <person name="Cerqueira G.C."/>
            <person name="Chen F."/>
            <person name="Chen W."/>
            <person name="Choi C."/>
            <person name="Clum A."/>
            <person name="Dos Santos R.A."/>
            <person name="Damasio A.R."/>
            <person name="Diallinas G."/>
            <person name="Emri T."/>
            <person name="Fekete E."/>
            <person name="Flipphi M."/>
            <person name="Freyberg S."/>
            <person name="Gallo A."/>
            <person name="Gournas C."/>
            <person name="Habgood R."/>
            <person name="Hainaut M."/>
            <person name="Harispe M.L."/>
            <person name="Henrissat B."/>
            <person name="Hilden K.S."/>
            <person name="Hope R."/>
            <person name="Hossain A."/>
            <person name="Karabika E."/>
            <person name="Karaffa L."/>
            <person name="Karanyi Z."/>
            <person name="Krasevec N."/>
            <person name="Kuo A."/>
            <person name="Kusch H."/>
            <person name="LaButti K."/>
            <person name="Lagendijk E.L."/>
            <person name="Lapidus A."/>
            <person name="Levasseur A."/>
            <person name="Lindquist E."/>
            <person name="Lipzen A."/>
            <person name="Logrieco A.F."/>
            <person name="MacCabe A."/>
            <person name="Maekelae M.R."/>
            <person name="Malavazi I."/>
            <person name="Melin P."/>
            <person name="Meyer V."/>
            <person name="Mielnichuk N."/>
            <person name="Miskei M."/>
            <person name="Molnar A.P."/>
            <person name="Mule G."/>
            <person name="Ngan C.Y."/>
            <person name="Orejas M."/>
            <person name="Orosz E."/>
            <person name="Ouedraogo J.P."/>
            <person name="Overkamp K.M."/>
            <person name="Park H.-S."/>
            <person name="Perrone G."/>
            <person name="Piumi F."/>
            <person name="Punt P.J."/>
            <person name="Ram A.F."/>
            <person name="Ramon A."/>
            <person name="Rauscher S."/>
            <person name="Record E."/>
            <person name="Riano-Pachon D.M."/>
            <person name="Robert V."/>
            <person name="Roehrig J."/>
            <person name="Ruller R."/>
            <person name="Salamov A."/>
            <person name="Salih N.S."/>
            <person name="Samson R.A."/>
            <person name="Sandor E."/>
            <person name="Sanguinetti M."/>
            <person name="Schuetze T."/>
            <person name="Sepcic K."/>
            <person name="Shelest E."/>
            <person name="Sherlock G."/>
            <person name="Sophianopoulou V."/>
            <person name="Squina F.M."/>
            <person name="Sun H."/>
            <person name="Susca A."/>
            <person name="Todd R.B."/>
            <person name="Tsang A."/>
            <person name="Unkles S.E."/>
            <person name="van de Wiele N."/>
            <person name="van Rossen-Uffink D."/>
            <person name="Oliveira J.V."/>
            <person name="Vesth T.C."/>
            <person name="Visser J."/>
            <person name="Yu J.-H."/>
            <person name="Zhou M."/>
            <person name="Andersen M.R."/>
            <person name="Archer D.B."/>
            <person name="Baker S.E."/>
            <person name="Benoit I."/>
            <person name="Brakhage A.A."/>
            <person name="Braus G.H."/>
            <person name="Fischer R."/>
            <person name="Frisvad J.C."/>
            <person name="Goldman G.H."/>
            <person name="Houbraken J."/>
            <person name="Oakley B."/>
            <person name="Pocsi I."/>
            <person name="Scazzocchio C."/>
            <person name="Seiboth B."/>
            <person name="vanKuyk P.A."/>
            <person name="Wortman J."/>
            <person name="Dyer P.S."/>
            <person name="Grigoriev I.V."/>
        </authorList>
    </citation>
    <scope>NUCLEOTIDE SEQUENCE [LARGE SCALE GENOMIC DNA]</scope>
    <source>
        <strain evidence="2">CBS 593.65</strain>
    </source>
</reference>
<dbReference type="EMBL" id="KV878582">
    <property type="protein sequence ID" value="OJJ64147.1"/>
    <property type="molecule type" value="Genomic_DNA"/>
</dbReference>
<dbReference type="VEuPathDB" id="FungiDB:ASPSYDRAFT_293280"/>
<evidence type="ECO:0000313" key="2">
    <source>
        <dbReference type="Proteomes" id="UP000184356"/>
    </source>
</evidence>
<name>A0A1L9TXI8_9EURO</name>
<keyword evidence="2" id="KW-1185">Reference proteome</keyword>
<dbReference type="AlphaFoldDB" id="A0A1L9TXI8"/>
<accession>A0A1L9TXI8</accession>
<dbReference type="RefSeq" id="XP_040707953.1">
    <property type="nucleotide sequence ID" value="XM_040844632.1"/>
</dbReference>
<protein>
    <submittedName>
        <fullName evidence="1">Uncharacterized protein</fullName>
    </submittedName>
</protein>
<sequence>MSNISGFTEHHTNSDYMYSASPRFSNFFSSQHTFCFRPCHVWQCCIKLGLRCFIPRISLEWNMLDKSSGSFNWFCICSPSLVDLRFDLLSFASLICFPPAAGFHHIPRSTEQCHSTGVLGFYLLSLFISSCGLARENRRKVSTTAGLTIPTCHRSWRPRKQSD</sequence>